<reference evidence="1 2" key="1">
    <citation type="submission" date="2014-04" db="EMBL/GenBank/DDBJ databases">
        <authorList>
            <consortium name="DOE Joint Genome Institute"/>
            <person name="Kuo A."/>
            <person name="Tarkka M."/>
            <person name="Buscot F."/>
            <person name="Kohler A."/>
            <person name="Nagy L.G."/>
            <person name="Floudas D."/>
            <person name="Copeland A."/>
            <person name="Barry K.W."/>
            <person name="Cichocki N."/>
            <person name="Veneault-Fourrey C."/>
            <person name="LaButti K."/>
            <person name="Lindquist E.A."/>
            <person name="Lipzen A."/>
            <person name="Lundell T."/>
            <person name="Morin E."/>
            <person name="Murat C."/>
            <person name="Sun H."/>
            <person name="Tunlid A."/>
            <person name="Henrissat B."/>
            <person name="Grigoriev I.V."/>
            <person name="Hibbett D.S."/>
            <person name="Martin F."/>
            <person name="Nordberg H.P."/>
            <person name="Cantor M.N."/>
            <person name="Hua S.X."/>
        </authorList>
    </citation>
    <scope>NUCLEOTIDE SEQUENCE [LARGE SCALE GENOMIC DNA]</scope>
    <source>
        <strain evidence="1 2">F 1598</strain>
    </source>
</reference>
<dbReference type="AlphaFoldDB" id="A0A0C3FD00"/>
<name>A0A0C3FD00_PILCF</name>
<gene>
    <name evidence="1" type="ORF">PILCRDRAFT_91013</name>
</gene>
<protein>
    <submittedName>
        <fullName evidence="1">Uncharacterized protein</fullName>
    </submittedName>
</protein>
<dbReference type="InParanoid" id="A0A0C3FD00"/>
<proteinExistence type="predicted"/>
<evidence type="ECO:0000313" key="1">
    <source>
        <dbReference type="EMBL" id="KIM77716.1"/>
    </source>
</evidence>
<dbReference type="HOGENOM" id="CLU_1993492_0_0_1"/>
<reference evidence="2" key="2">
    <citation type="submission" date="2015-01" db="EMBL/GenBank/DDBJ databases">
        <title>Evolutionary Origins and Diversification of the Mycorrhizal Mutualists.</title>
        <authorList>
            <consortium name="DOE Joint Genome Institute"/>
            <consortium name="Mycorrhizal Genomics Consortium"/>
            <person name="Kohler A."/>
            <person name="Kuo A."/>
            <person name="Nagy L.G."/>
            <person name="Floudas D."/>
            <person name="Copeland A."/>
            <person name="Barry K.W."/>
            <person name="Cichocki N."/>
            <person name="Veneault-Fourrey C."/>
            <person name="LaButti K."/>
            <person name="Lindquist E.A."/>
            <person name="Lipzen A."/>
            <person name="Lundell T."/>
            <person name="Morin E."/>
            <person name="Murat C."/>
            <person name="Riley R."/>
            <person name="Ohm R."/>
            <person name="Sun H."/>
            <person name="Tunlid A."/>
            <person name="Henrissat B."/>
            <person name="Grigoriev I.V."/>
            <person name="Hibbett D.S."/>
            <person name="Martin F."/>
        </authorList>
    </citation>
    <scope>NUCLEOTIDE SEQUENCE [LARGE SCALE GENOMIC DNA]</scope>
    <source>
        <strain evidence="2">F 1598</strain>
    </source>
</reference>
<dbReference type="Proteomes" id="UP000054166">
    <property type="component" value="Unassembled WGS sequence"/>
</dbReference>
<sequence>MASRAIEAAEFWNDKVPVDDGDESIMHLLVCFFTSGDIVKMGKRLDLNEKHRAFPFVNNDPCTEEQFENALHEERCRSRLKTQESVVWAVVFGFISHKAVNEVELFSNGISPSHNWVDLEYDLHI</sequence>
<accession>A0A0C3FD00</accession>
<dbReference type="EMBL" id="KN833022">
    <property type="protein sequence ID" value="KIM77716.1"/>
    <property type="molecule type" value="Genomic_DNA"/>
</dbReference>
<evidence type="ECO:0000313" key="2">
    <source>
        <dbReference type="Proteomes" id="UP000054166"/>
    </source>
</evidence>
<keyword evidence="2" id="KW-1185">Reference proteome</keyword>
<organism evidence="1 2">
    <name type="scientific">Piloderma croceum (strain F 1598)</name>
    <dbReference type="NCBI Taxonomy" id="765440"/>
    <lineage>
        <taxon>Eukaryota</taxon>
        <taxon>Fungi</taxon>
        <taxon>Dikarya</taxon>
        <taxon>Basidiomycota</taxon>
        <taxon>Agaricomycotina</taxon>
        <taxon>Agaricomycetes</taxon>
        <taxon>Agaricomycetidae</taxon>
        <taxon>Atheliales</taxon>
        <taxon>Atheliaceae</taxon>
        <taxon>Piloderma</taxon>
    </lineage>
</organism>